<feature type="region of interest" description="Disordered" evidence="1">
    <location>
        <begin position="140"/>
        <end position="272"/>
    </location>
</feature>
<name>A0A0C3G3R6_PILCF</name>
<dbReference type="InParanoid" id="A0A0C3G3R6"/>
<evidence type="ECO:0000256" key="1">
    <source>
        <dbReference type="SAM" id="MobiDB-lite"/>
    </source>
</evidence>
<feature type="region of interest" description="Disordered" evidence="1">
    <location>
        <begin position="1"/>
        <end position="73"/>
    </location>
</feature>
<sequence length="608" mass="68138">MSSSELSNALNPHVIQTKSRSSNTSYSSNLQPVVEPPQQYVPHRSELELAISEPPPPPPRVSVTRQRNAVPSGGAQAFQEFLRMLTATKESQEIERKRRLAWEQEQEAKYTQRQAAMERQMLEMRQEIVSLRASFGLNPNMTAIDRSQPGHQAPAYGHPTVQQPTPQTSLSPVSTSSQPHVQAAFVEGSSSRPFQQQPTPIDVQARSPDSVTIDPPSPRFITVEGSQLHSQAPGPRNRPTPDADTDGDDESSDSEGDEFPPQKSLRRTNGHDSRCLTIQHAIRAHFLRAMQIESDKNLPDSYIEGTRLSSTDPIRFVWDKTPKQSVHNGRMKTRFLTDLKSKRRLYKHVPDKEFSKKILDSAFDQAFVTLRQKFKAQRDASIAQNLRQKEAMKAVKARRLSRKKLKLSNRSDTRNRIEAFGHITFDGALQMECMSSEESASEDETGSSRSSNVYRVRGLPWRSTRLRNFYTTLDEGDQAEKNFQPKRGVGRRERCLGPPKDGFFMPPKGVATWMISRRWLNLLQMTNPELVELLKGLVVDPPGFDWNHFLGLGGEVSEDEGAGEAGGGSHDGFEGIHLGHGLDFAQHYIPHSDNTISTSSLHNALAPV</sequence>
<dbReference type="STRING" id="765440.A0A0C3G3R6"/>
<keyword evidence="3" id="KW-1185">Reference proteome</keyword>
<feature type="compositionally biased region" description="Acidic residues" evidence="1">
    <location>
        <begin position="243"/>
        <end position="258"/>
    </location>
</feature>
<reference evidence="3" key="2">
    <citation type="submission" date="2015-01" db="EMBL/GenBank/DDBJ databases">
        <title>Evolutionary Origins and Diversification of the Mycorrhizal Mutualists.</title>
        <authorList>
            <consortium name="DOE Joint Genome Institute"/>
            <consortium name="Mycorrhizal Genomics Consortium"/>
            <person name="Kohler A."/>
            <person name="Kuo A."/>
            <person name="Nagy L.G."/>
            <person name="Floudas D."/>
            <person name="Copeland A."/>
            <person name="Barry K.W."/>
            <person name="Cichocki N."/>
            <person name="Veneault-Fourrey C."/>
            <person name="LaButti K."/>
            <person name="Lindquist E.A."/>
            <person name="Lipzen A."/>
            <person name="Lundell T."/>
            <person name="Morin E."/>
            <person name="Murat C."/>
            <person name="Riley R."/>
            <person name="Ohm R."/>
            <person name="Sun H."/>
            <person name="Tunlid A."/>
            <person name="Henrissat B."/>
            <person name="Grigoriev I.V."/>
            <person name="Hibbett D.S."/>
            <person name="Martin F."/>
        </authorList>
    </citation>
    <scope>NUCLEOTIDE SEQUENCE [LARGE SCALE GENOMIC DNA]</scope>
    <source>
        <strain evidence="3">F 1598</strain>
    </source>
</reference>
<proteinExistence type="predicted"/>
<feature type="compositionally biased region" description="Polar residues" evidence="1">
    <location>
        <begin position="188"/>
        <end position="199"/>
    </location>
</feature>
<feature type="compositionally biased region" description="Polar residues" evidence="1">
    <location>
        <begin position="1"/>
        <end position="18"/>
    </location>
</feature>
<dbReference type="EMBL" id="KN832972">
    <property type="protein sequence ID" value="KIM90945.1"/>
    <property type="molecule type" value="Genomic_DNA"/>
</dbReference>
<dbReference type="AlphaFoldDB" id="A0A0C3G3R6"/>
<protein>
    <submittedName>
        <fullName evidence="2">Uncharacterized protein</fullName>
    </submittedName>
</protein>
<dbReference type="Proteomes" id="UP000054166">
    <property type="component" value="Unassembled WGS sequence"/>
</dbReference>
<feature type="compositionally biased region" description="Polar residues" evidence="1">
    <location>
        <begin position="160"/>
        <end position="180"/>
    </location>
</feature>
<dbReference type="OrthoDB" id="3358418at2759"/>
<evidence type="ECO:0000313" key="3">
    <source>
        <dbReference type="Proteomes" id="UP000054166"/>
    </source>
</evidence>
<feature type="region of interest" description="Disordered" evidence="1">
    <location>
        <begin position="477"/>
        <end position="501"/>
    </location>
</feature>
<reference evidence="2 3" key="1">
    <citation type="submission" date="2014-04" db="EMBL/GenBank/DDBJ databases">
        <authorList>
            <consortium name="DOE Joint Genome Institute"/>
            <person name="Kuo A."/>
            <person name="Tarkka M."/>
            <person name="Buscot F."/>
            <person name="Kohler A."/>
            <person name="Nagy L.G."/>
            <person name="Floudas D."/>
            <person name="Copeland A."/>
            <person name="Barry K.W."/>
            <person name="Cichocki N."/>
            <person name="Veneault-Fourrey C."/>
            <person name="LaButti K."/>
            <person name="Lindquist E.A."/>
            <person name="Lipzen A."/>
            <person name="Lundell T."/>
            <person name="Morin E."/>
            <person name="Murat C."/>
            <person name="Sun H."/>
            <person name="Tunlid A."/>
            <person name="Henrissat B."/>
            <person name="Grigoriev I.V."/>
            <person name="Hibbett D.S."/>
            <person name="Martin F."/>
            <person name="Nordberg H.P."/>
            <person name="Cantor M.N."/>
            <person name="Hua S.X."/>
        </authorList>
    </citation>
    <scope>NUCLEOTIDE SEQUENCE [LARGE SCALE GENOMIC DNA]</scope>
    <source>
        <strain evidence="2 3">F 1598</strain>
    </source>
</reference>
<gene>
    <name evidence="2" type="ORF">PILCRDRAFT_811447</name>
</gene>
<organism evidence="2 3">
    <name type="scientific">Piloderma croceum (strain F 1598)</name>
    <dbReference type="NCBI Taxonomy" id="765440"/>
    <lineage>
        <taxon>Eukaryota</taxon>
        <taxon>Fungi</taxon>
        <taxon>Dikarya</taxon>
        <taxon>Basidiomycota</taxon>
        <taxon>Agaricomycotina</taxon>
        <taxon>Agaricomycetes</taxon>
        <taxon>Agaricomycetidae</taxon>
        <taxon>Atheliales</taxon>
        <taxon>Atheliaceae</taxon>
        <taxon>Piloderma</taxon>
    </lineage>
</organism>
<evidence type="ECO:0000313" key="2">
    <source>
        <dbReference type="EMBL" id="KIM90945.1"/>
    </source>
</evidence>
<feature type="compositionally biased region" description="Low complexity" evidence="1">
    <location>
        <begin position="19"/>
        <end position="42"/>
    </location>
</feature>
<accession>A0A0C3G3R6</accession>
<dbReference type="HOGENOM" id="CLU_032495_0_0_1"/>